<reference evidence="7" key="1">
    <citation type="submission" date="2020-02" db="EMBL/GenBank/DDBJ databases">
        <authorList>
            <person name="Meier V. D."/>
        </authorList>
    </citation>
    <scope>NUCLEOTIDE SEQUENCE</scope>
    <source>
        <strain evidence="7">AVDCRST_MAG06</strain>
    </source>
</reference>
<gene>
    <name evidence="7" type="ORF">AVDCRST_MAG06-98</name>
</gene>
<dbReference type="InterPro" id="IPR020846">
    <property type="entry name" value="MFS_dom"/>
</dbReference>
<dbReference type="AlphaFoldDB" id="A0A6J4N089"/>
<feature type="transmembrane region" description="Helical" evidence="5">
    <location>
        <begin position="77"/>
        <end position="93"/>
    </location>
</feature>
<dbReference type="RefSeq" id="WP_295656065.1">
    <property type="nucleotide sequence ID" value="NZ_CADCUP010000006.1"/>
</dbReference>
<dbReference type="Gene3D" id="1.20.1250.20">
    <property type="entry name" value="MFS general substrate transporter like domains"/>
    <property type="match status" value="1"/>
</dbReference>
<protein>
    <recommendedName>
        <fullName evidence="6">Major facilitator superfamily (MFS) profile domain-containing protein</fullName>
    </recommendedName>
</protein>
<evidence type="ECO:0000256" key="2">
    <source>
        <dbReference type="ARBA" id="ARBA00022692"/>
    </source>
</evidence>
<feature type="domain" description="Major facilitator superfamily (MFS) profile" evidence="6">
    <location>
        <begin position="11"/>
        <end position="123"/>
    </location>
</feature>
<evidence type="ECO:0000256" key="1">
    <source>
        <dbReference type="ARBA" id="ARBA00004651"/>
    </source>
</evidence>
<dbReference type="GO" id="GO:0005886">
    <property type="term" value="C:plasma membrane"/>
    <property type="evidence" value="ECO:0007669"/>
    <property type="project" value="UniProtKB-SubCell"/>
</dbReference>
<dbReference type="EMBL" id="CADCUP010000006">
    <property type="protein sequence ID" value="CAA9371481.1"/>
    <property type="molecule type" value="Genomic_DNA"/>
</dbReference>
<name>A0A6J4N089_9ACTN</name>
<organism evidence="7">
    <name type="scientific">uncultured Nocardioides sp</name>
    <dbReference type="NCBI Taxonomy" id="198441"/>
    <lineage>
        <taxon>Bacteria</taxon>
        <taxon>Bacillati</taxon>
        <taxon>Actinomycetota</taxon>
        <taxon>Actinomycetes</taxon>
        <taxon>Propionibacteriales</taxon>
        <taxon>Nocardioidaceae</taxon>
        <taxon>Nocardioides</taxon>
        <taxon>environmental samples</taxon>
    </lineage>
</organism>
<dbReference type="Pfam" id="PF07690">
    <property type="entry name" value="MFS_1"/>
    <property type="match status" value="1"/>
</dbReference>
<dbReference type="InterPro" id="IPR036259">
    <property type="entry name" value="MFS_trans_sf"/>
</dbReference>
<dbReference type="SUPFAM" id="SSF103473">
    <property type="entry name" value="MFS general substrate transporter"/>
    <property type="match status" value="1"/>
</dbReference>
<accession>A0A6J4N089</accession>
<dbReference type="GO" id="GO:0022857">
    <property type="term" value="F:transmembrane transporter activity"/>
    <property type="evidence" value="ECO:0007669"/>
    <property type="project" value="InterPro"/>
</dbReference>
<feature type="non-terminal residue" evidence="7">
    <location>
        <position position="123"/>
    </location>
</feature>
<feature type="transmembrane region" description="Helical" evidence="5">
    <location>
        <begin position="47"/>
        <end position="70"/>
    </location>
</feature>
<evidence type="ECO:0000256" key="5">
    <source>
        <dbReference type="SAM" id="Phobius"/>
    </source>
</evidence>
<evidence type="ECO:0000256" key="4">
    <source>
        <dbReference type="ARBA" id="ARBA00023136"/>
    </source>
</evidence>
<dbReference type="PROSITE" id="PS50850">
    <property type="entry name" value="MFS"/>
    <property type="match status" value="1"/>
</dbReference>
<proteinExistence type="predicted"/>
<keyword evidence="2 5" id="KW-0812">Transmembrane</keyword>
<evidence type="ECO:0000256" key="3">
    <source>
        <dbReference type="ARBA" id="ARBA00022989"/>
    </source>
</evidence>
<feature type="transmembrane region" description="Helical" evidence="5">
    <location>
        <begin position="99"/>
        <end position="118"/>
    </location>
</feature>
<sequence>MTSTDFRLRQIALPAYGPSIVEGVGHGAVLPIVALHARELGATVGQAALVVALVGIGQLLMSLPAGALVARVGERRALTVVGLVEVVVFLLAWRTEDLVLFSVLVLLTGMAWTVFLLARQGYL</sequence>
<dbReference type="InterPro" id="IPR011701">
    <property type="entry name" value="MFS"/>
</dbReference>
<evidence type="ECO:0000313" key="7">
    <source>
        <dbReference type="EMBL" id="CAA9371481.1"/>
    </source>
</evidence>
<keyword evidence="4 5" id="KW-0472">Membrane</keyword>
<keyword evidence="3 5" id="KW-1133">Transmembrane helix</keyword>
<evidence type="ECO:0000259" key="6">
    <source>
        <dbReference type="PROSITE" id="PS50850"/>
    </source>
</evidence>
<comment type="subcellular location">
    <subcellularLocation>
        <location evidence="1">Cell membrane</location>
        <topology evidence="1">Multi-pass membrane protein</topology>
    </subcellularLocation>
</comment>